<sequence length="390" mass="43751">MSFPVTGNGEDDLVKKLDSVSLSNKEEGDTEIVGKDILVGEEDVGRSLFGKIIGDRKAMLLGVKRTMSAIWRIQQPMEVRELDSNFFQFVFQSKEDLPKVAARNTWLFENQYLILKEWREGMSSNHLCFDEVVLWVQVHNVPLNWICTDVGLKVDNVFKGVKNVVIHQSSNVAGRHLKLLAVIDLNEAIPRCTHIRLENQRVRVNFKYERLVNLCYYYGMISHLDRICKKTTSDIGNHKMQEGQYGEWLKASMFNSSSHSGPSSGSGLNGTNSPPPKPNSAASNAEFKNQEKQTGESSKMQELEFIPDGGKGESGTEKGKDVEQGDVGKKLERSIDLSISHEHGQDLETPSPREGIETMETEVLPNSLVQVRAEHLEDPSQSHQKPKVST</sequence>
<feature type="compositionally biased region" description="Polar residues" evidence="1">
    <location>
        <begin position="381"/>
        <end position="390"/>
    </location>
</feature>
<evidence type="ECO:0000259" key="2">
    <source>
        <dbReference type="Pfam" id="PF14111"/>
    </source>
</evidence>
<accession>A0A9N7MVC9</accession>
<dbReference type="Pfam" id="PF14111">
    <property type="entry name" value="DUF4283"/>
    <property type="match status" value="1"/>
</dbReference>
<keyword evidence="5" id="KW-1185">Reference proteome</keyword>
<comment type="caution">
    <text evidence="4">The sequence shown here is derived from an EMBL/GenBank/DDBJ whole genome shotgun (WGS) entry which is preliminary data.</text>
</comment>
<evidence type="ECO:0000256" key="1">
    <source>
        <dbReference type="SAM" id="MobiDB-lite"/>
    </source>
</evidence>
<evidence type="ECO:0000259" key="3">
    <source>
        <dbReference type="Pfam" id="PF14392"/>
    </source>
</evidence>
<name>A0A9N7MVC9_STRHE</name>
<dbReference type="PANTHER" id="PTHR31286:SF178">
    <property type="entry name" value="DUF4283 DOMAIN-CONTAINING PROTEIN"/>
    <property type="match status" value="1"/>
</dbReference>
<gene>
    <name evidence="4" type="ORF">SHERM_15898</name>
</gene>
<dbReference type="Proteomes" id="UP001153555">
    <property type="component" value="Unassembled WGS sequence"/>
</dbReference>
<dbReference type="OrthoDB" id="1690666at2759"/>
<proteinExistence type="predicted"/>
<evidence type="ECO:0008006" key="6">
    <source>
        <dbReference type="Google" id="ProtNLM"/>
    </source>
</evidence>
<feature type="region of interest" description="Disordered" evidence="1">
    <location>
        <begin position="253"/>
        <end position="390"/>
    </location>
</feature>
<dbReference type="InterPro" id="IPR040256">
    <property type="entry name" value="At4g02000-like"/>
</dbReference>
<feature type="compositionally biased region" description="Low complexity" evidence="1">
    <location>
        <begin position="255"/>
        <end position="272"/>
    </location>
</feature>
<feature type="domain" description="Zinc knuckle CX2CX4HX4C" evidence="3">
    <location>
        <begin position="193"/>
        <end position="230"/>
    </location>
</feature>
<organism evidence="4 5">
    <name type="scientific">Striga hermonthica</name>
    <name type="common">Purple witchweed</name>
    <name type="synonym">Buchnera hermonthica</name>
    <dbReference type="NCBI Taxonomy" id="68872"/>
    <lineage>
        <taxon>Eukaryota</taxon>
        <taxon>Viridiplantae</taxon>
        <taxon>Streptophyta</taxon>
        <taxon>Embryophyta</taxon>
        <taxon>Tracheophyta</taxon>
        <taxon>Spermatophyta</taxon>
        <taxon>Magnoliopsida</taxon>
        <taxon>eudicotyledons</taxon>
        <taxon>Gunneridae</taxon>
        <taxon>Pentapetalae</taxon>
        <taxon>asterids</taxon>
        <taxon>lamiids</taxon>
        <taxon>Lamiales</taxon>
        <taxon>Orobanchaceae</taxon>
        <taxon>Buchnereae</taxon>
        <taxon>Striga</taxon>
    </lineage>
</organism>
<protein>
    <recommendedName>
        <fullName evidence="6">DUF4283 domain-containing protein</fullName>
    </recommendedName>
</protein>
<evidence type="ECO:0000313" key="5">
    <source>
        <dbReference type="Proteomes" id="UP001153555"/>
    </source>
</evidence>
<dbReference type="AlphaFoldDB" id="A0A9N7MVC9"/>
<dbReference type="InterPro" id="IPR025558">
    <property type="entry name" value="DUF4283"/>
</dbReference>
<dbReference type="PANTHER" id="PTHR31286">
    <property type="entry name" value="GLYCINE-RICH CELL WALL STRUCTURAL PROTEIN 1.8-LIKE"/>
    <property type="match status" value="1"/>
</dbReference>
<reference evidence="4" key="1">
    <citation type="submission" date="2019-12" db="EMBL/GenBank/DDBJ databases">
        <authorList>
            <person name="Scholes J."/>
        </authorList>
    </citation>
    <scope>NUCLEOTIDE SEQUENCE</scope>
</reference>
<evidence type="ECO:0000313" key="4">
    <source>
        <dbReference type="EMBL" id="CAA0816030.1"/>
    </source>
</evidence>
<feature type="compositionally biased region" description="Basic and acidic residues" evidence="1">
    <location>
        <begin position="288"/>
        <end position="302"/>
    </location>
</feature>
<dbReference type="EMBL" id="CACSLK010013932">
    <property type="protein sequence ID" value="CAA0816030.1"/>
    <property type="molecule type" value="Genomic_DNA"/>
</dbReference>
<dbReference type="InterPro" id="IPR025836">
    <property type="entry name" value="Zn_knuckle_CX2CX4HX4C"/>
</dbReference>
<feature type="domain" description="DUF4283" evidence="2">
    <location>
        <begin position="41"/>
        <end position="122"/>
    </location>
</feature>
<dbReference type="Pfam" id="PF14392">
    <property type="entry name" value="zf-CCHC_4"/>
    <property type="match status" value="1"/>
</dbReference>
<feature type="compositionally biased region" description="Basic and acidic residues" evidence="1">
    <location>
        <begin position="310"/>
        <end position="346"/>
    </location>
</feature>